<feature type="compositionally biased region" description="Polar residues" evidence="1">
    <location>
        <begin position="436"/>
        <end position="451"/>
    </location>
</feature>
<feature type="region of interest" description="Disordered" evidence="1">
    <location>
        <begin position="124"/>
        <end position="220"/>
    </location>
</feature>
<dbReference type="Pfam" id="PF05097">
    <property type="entry name" value="DUF688"/>
    <property type="match status" value="1"/>
</dbReference>
<accession>A0A7I8KX65</accession>
<dbReference type="OrthoDB" id="677721at2759"/>
<dbReference type="Proteomes" id="UP000663760">
    <property type="component" value="Chromosome 9"/>
</dbReference>
<feature type="region of interest" description="Disordered" evidence="1">
    <location>
        <begin position="18"/>
        <end position="105"/>
    </location>
</feature>
<dbReference type="PANTHER" id="PTHR33671:SF2">
    <property type="entry name" value="N-METHYLTRANSFERASE, PUTATIVE (DUF688)-RELATED"/>
    <property type="match status" value="1"/>
</dbReference>
<dbReference type="InterPro" id="IPR007789">
    <property type="entry name" value="DUF688"/>
</dbReference>
<dbReference type="AlphaFoldDB" id="A0A7I8KX65"/>
<name>A0A7I8KX65_SPIIN</name>
<feature type="compositionally biased region" description="Polar residues" evidence="1">
    <location>
        <begin position="309"/>
        <end position="327"/>
    </location>
</feature>
<sequence length="470" mass="49716">MEAKRLDLDAPLLSVRRFASSAPAPRPPSSPSTCRKAAPPFYRSDLKSGPVGNPGVVPFLWEQSAGEPKDKPKANPAAAVQALLGAEHRTRGGDPDEDDDDGIADALETLSRTESCFMTCSISGTAGGEIDGRAPPPGRFSEDPPGRDFVMGRFLPAAQAMASSAPQSAPRRPPVLRRPAAESPAATSPHQRRPSYSLEQASLPHSDIGEDDDDDDGGDVRHLSLQGCGLLPMLCMKGSYLLGPLSGTKTRGRMPAAAGRSSLLPQQQQQRRAPLRASASDAEDEHIWEEVYEHKLGRVRQKLGEEASRWTSESNQLSFWSDSPTADGSSSWRRSTGGGGGAPRPMIEETGDGDSIPKAGEKPSLGHRAVNSDEQLRLLDGGGKQTMDDALPAPLPPPLPESPSDSWLSRTLPTVASKGSAPLPFLGIQLGRKKQTTGASSTDSRVGNYNQGEGDDHGQGAVLVNPVNGD</sequence>
<evidence type="ECO:0000313" key="2">
    <source>
        <dbReference type="EMBL" id="CAA7402360.1"/>
    </source>
</evidence>
<reference evidence="2" key="1">
    <citation type="submission" date="2020-02" db="EMBL/GenBank/DDBJ databases">
        <authorList>
            <person name="Scholz U."/>
            <person name="Mascher M."/>
            <person name="Fiebig A."/>
        </authorList>
    </citation>
    <scope>NUCLEOTIDE SEQUENCE</scope>
</reference>
<feature type="region of interest" description="Disordered" evidence="1">
    <location>
        <begin position="307"/>
        <end position="410"/>
    </location>
</feature>
<dbReference type="EMBL" id="LR746272">
    <property type="protein sequence ID" value="CAA7402360.1"/>
    <property type="molecule type" value="Genomic_DNA"/>
</dbReference>
<dbReference type="PANTHER" id="PTHR33671">
    <property type="entry name" value="N-METHYLTRANSFERASE, PUTATIVE (DUF688)-RELATED"/>
    <property type="match status" value="1"/>
</dbReference>
<evidence type="ECO:0000256" key="1">
    <source>
        <dbReference type="SAM" id="MobiDB-lite"/>
    </source>
</evidence>
<organism evidence="2 3">
    <name type="scientific">Spirodela intermedia</name>
    <name type="common">Intermediate duckweed</name>
    <dbReference type="NCBI Taxonomy" id="51605"/>
    <lineage>
        <taxon>Eukaryota</taxon>
        <taxon>Viridiplantae</taxon>
        <taxon>Streptophyta</taxon>
        <taxon>Embryophyta</taxon>
        <taxon>Tracheophyta</taxon>
        <taxon>Spermatophyta</taxon>
        <taxon>Magnoliopsida</taxon>
        <taxon>Liliopsida</taxon>
        <taxon>Araceae</taxon>
        <taxon>Lemnoideae</taxon>
        <taxon>Spirodela</taxon>
    </lineage>
</organism>
<feature type="compositionally biased region" description="Low complexity" evidence="1">
    <location>
        <begin position="260"/>
        <end position="280"/>
    </location>
</feature>
<proteinExistence type="predicted"/>
<evidence type="ECO:0000313" key="3">
    <source>
        <dbReference type="Proteomes" id="UP000663760"/>
    </source>
</evidence>
<protein>
    <submittedName>
        <fullName evidence="2">Uncharacterized protein</fullName>
    </submittedName>
</protein>
<feature type="region of interest" description="Disordered" evidence="1">
    <location>
        <begin position="250"/>
        <end position="283"/>
    </location>
</feature>
<gene>
    <name evidence="2" type="ORF">SI8410_09013038</name>
</gene>
<feature type="region of interest" description="Disordered" evidence="1">
    <location>
        <begin position="427"/>
        <end position="470"/>
    </location>
</feature>
<feature type="compositionally biased region" description="Low complexity" evidence="1">
    <location>
        <begin position="156"/>
        <end position="170"/>
    </location>
</feature>
<keyword evidence="3" id="KW-1185">Reference proteome</keyword>